<gene>
    <name evidence="1" type="ORF">C1H69_18885</name>
</gene>
<reference evidence="1 2" key="1">
    <citation type="submission" date="2018-01" db="EMBL/GenBank/DDBJ databases">
        <title>Halomonas endophytica sp. nov., isolated from storage liquid in the stems of Populus euphratica.</title>
        <authorList>
            <person name="Chen C."/>
        </authorList>
    </citation>
    <scope>NUCLEOTIDE SEQUENCE [LARGE SCALE GENOMIC DNA]</scope>
    <source>
        <strain evidence="1 2">MC28</strain>
    </source>
</reference>
<keyword evidence="2" id="KW-1185">Reference proteome</keyword>
<dbReference type="InterPro" id="IPR009251">
    <property type="entry name" value="A-2_3-sialyltransferase"/>
</dbReference>
<dbReference type="Gene3D" id="3.90.1480.10">
    <property type="entry name" value="Alpha-2,3-sialyltransferase"/>
    <property type="match status" value="1"/>
</dbReference>
<dbReference type="InterPro" id="IPR036715">
    <property type="entry name" value="A-2_3-sialylTrfase_sf"/>
</dbReference>
<comment type="caution">
    <text evidence="1">The sequence shown here is derived from an EMBL/GenBank/DDBJ whole genome shotgun (WGS) entry which is preliminary data.</text>
</comment>
<sequence length="283" mass="31799">MMQTEVESQNWTPRSRRFIVAGGGPSLLTLDVRRVDLQDTIVRVNNFFFENTYRLGRRVDLVQVGGDRWIFPFYAKTLHRLLAEGVYSVGSWSSHQAQVARRGQRSLPLPFVGVRYRDRDAEKAISALIERYRKTPTTGIWAIISAHGLGADTITLAGIDLYTGSERYAHELTGHSAALVSHIGTGGYNTQFHDVALDRDIIVYLAQRGDVKIQRASVESGALDFLPVAPKHGEGFRIEPKSKVINDWDGWAGLYPIGAMRLARRTNEIRRHVGRVLFGERAK</sequence>
<proteinExistence type="predicted"/>
<evidence type="ECO:0000313" key="2">
    <source>
        <dbReference type="Proteomes" id="UP000235803"/>
    </source>
</evidence>
<evidence type="ECO:0000313" key="1">
    <source>
        <dbReference type="EMBL" id="PMR73046.1"/>
    </source>
</evidence>
<dbReference type="AlphaFoldDB" id="A0A2N7TXZ1"/>
<dbReference type="RefSeq" id="WP_102654943.1">
    <property type="nucleotide sequence ID" value="NZ_PNRF01000038.1"/>
</dbReference>
<accession>A0A2N7TXZ1</accession>
<dbReference type="EMBL" id="PNRF01000038">
    <property type="protein sequence ID" value="PMR73046.1"/>
    <property type="molecule type" value="Genomic_DNA"/>
</dbReference>
<dbReference type="SUPFAM" id="SSF102414">
    <property type="entry name" value="Alpha-2,3/8-sialyltransferase CstII"/>
    <property type="match status" value="1"/>
</dbReference>
<dbReference type="OrthoDB" id="7061905at2"/>
<organism evidence="1 2">
    <name type="scientific">Billgrantia endophytica</name>
    <dbReference type="NCBI Taxonomy" id="2033802"/>
    <lineage>
        <taxon>Bacteria</taxon>
        <taxon>Pseudomonadati</taxon>
        <taxon>Pseudomonadota</taxon>
        <taxon>Gammaproteobacteria</taxon>
        <taxon>Oceanospirillales</taxon>
        <taxon>Halomonadaceae</taxon>
        <taxon>Billgrantia</taxon>
    </lineage>
</organism>
<protein>
    <submittedName>
        <fullName evidence="1">Uncharacterized protein</fullName>
    </submittedName>
</protein>
<dbReference type="Proteomes" id="UP000235803">
    <property type="component" value="Unassembled WGS sequence"/>
</dbReference>
<name>A0A2N7TXZ1_9GAMM</name>
<dbReference type="Pfam" id="PF06002">
    <property type="entry name" value="CST-I"/>
    <property type="match status" value="1"/>
</dbReference>